<evidence type="ECO:0000313" key="3">
    <source>
        <dbReference type="Proteomes" id="UP001172155"/>
    </source>
</evidence>
<name>A0AA40EUD9_9PEZI</name>
<comment type="caution">
    <text evidence="2">The sequence shown here is derived from an EMBL/GenBank/DDBJ whole genome shotgun (WGS) entry which is preliminary data.</text>
</comment>
<accession>A0AA40EUD9</accession>
<feature type="region of interest" description="Disordered" evidence="1">
    <location>
        <begin position="1"/>
        <end position="45"/>
    </location>
</feature>
<gene>
    <name evidence="2" type="ORF">B0T18DRAFT_410052</name>
</gene>
<protein>
    <submittedName>
        <fullName evidence="2">Uncharacterized protein</fullName>
    </submittedName>
</protein>
<sequence>MSTNRVATNKFPPSAPPLHSGQLAGPSHDAGEEQLDPLVAADPSPYTLSRESTIAADPSPYSLSRESTIAADPSPYALSRESAIAAGDVSITNTPAPAPLDGSDAGVADCIWVVVPQPGRSSPSPAPTAFPASASQSTSSSRSNPTPKQPRQAQTPPPRRIITRSSTAASSTRTTNYDTPDPPGRRRRRKSNICHARETNSPSPSRAAPAAAPPTAPAAHTVQTFTTTPLAEASFVNSAEERSELVRLYNKHGGKISLVRRDLPFSRGRPGSDTLRLLGILAEVEETRGGVELWERHRARLSLGEGVGEEG</sequence>
<keyword evidence="3" id="KW-1185">Reference proteome</keyword>
<feature type="compositionally biased region" description="Low complexity" evidence="1">
    <location>
        <begin position="201"/>
        <end position="210"/>
    </location>
</feature>
<feature type="region of interest" description="Disordered" evidence="1">
    <location>
        <begin position="116"/>
        <end position="218"/>
    </location>
</feature>
<evidence type="ECO:0000256" key="1">
    <source>
        <dbReference type="SAM" id="MobiDB-lite"/>
    </source>
</evidence>
<feature type="compositionally biased region" description="Low complexity" evidence="1">
    <location>
        <begin position="163"/>
        <end position="175"/>
    </location>
</feature>
<proteinExistence type="predicted"/>
<dbReference type="AlphaFoldDB" id="A0AA40EUD9"/>
<dbReference type="EMBL" id="JAUKUD010000004">
    <property type="protein sequence ID" value="KAK0745722.1"/>
    <property type="molecule type" value="Genomic_DNA"/>
</dbReference>
<reference evidence="2" key="1">
    <citation type="submission" date="2023-06" db="EMBL/GenBank/DDBJ databases">
        <title>Genome-scale phylogeny and comparative genomics of the fungal order Sordariales.</title>
        <authorList>
            <consortium name="Lawrence Berkeley National Laboratory"/>
            <person name="Hensen N."/>
            <person name="Bonometti L."/>
            <person name="Westerberg I."/>
            <person name="Brannstrom I.O."/>
            <person name="Guillou S."/>
            <person name="Cros-Aarteil S."/>
            <person name="Calhoun S."/>
            <person name="Haridas S."/>
            <person name="Kuo A."/>
            <person name="Mondo S."/>
            <person name="Pangilinan J."/>
            <person name="Riley R."/>
            <person name="LaButti K."/>
            <person name="Andreopoulos B."/>
            <person name="Lipzen A."/>
            <person name="Chen C."/>
            <person name="Yanf M."/>
            <person name="Daum C."/>
            <person name="Ng V."/>
            <person name="Clum A."/>
            <person name="Steindorff A."/>
            <person name="Ohm R."/>
            <person name="Martin F."/>
            <person name="Silar P."/>
            <person name="Natvig D."/>
            <person name="Lalanne C."/>
            <person name="Gautier V."/>
            <person name="Ament-velasquez S.L."/>
            <person name="Kruys A."/>
            <person name="Hutchinson M.I."/>
            <person name="Powell A.J."/>
            <person name="Barry K."/>
            <person name="Miller A.N."/>
            <person name="Grigoriev I.V."/>
            <person name="Debuchy R."/>
            <person name="Gladieux P."/>
            <person name="Thoren M.H."/>
            <person name="Johannesson H."/>
        </authorList>
    </citation>
    <scope>NUCLEOTIDE SEQUENCE</scope>
    <source>
        <strain evidence="2">SMH3187-1</strain>
    </source>
</reference>
<evidence type="ECO:0000313" key="2">
    <source>
        <dbReference type="EMBL" id="KAK0745722.1"/>
    </source>
</evidence>
<organism evidence="2 3">
    <name type="scientific">Schizothecium vesticola</name>
    <dbReference type="NCBI Taxonomy" id="314040"/>
    <lineage>
        <taxon>Eukaryota</taxon>
        <taxon>Fungi</taxon>
        <taxon>Dikarya</taxon>
        <taxon>Ascomycota</taxon>
        <taxon>Pezizomycotina</taxon>
        <taxon>Sordariomycetes</taxon>
        <taxon>Sordariomycetidae</taxon>
        <taxon>Sordariales</taxon>
        <taxon>Schizotheciaceae</taxon>
        <taxon>Schizothecium</taxon>
    </lineage>
</organism>
<feature type="compositionally biased region" description="Low complexity" evidence="1">
    <location>
        <begin position="121"/>
        <end position="154"/>
    </location>
</feature>
<dbReference type="Proteomes" id="UP001172155">
    <property type="component" value="Unassembled WGS sequence"/>
</dbReference>